<evidence type="ECO:0000313" key="2">
    <source>
        <dbReference type="Proteomes" id="UP001159363"/>
    </source>
</evidence>
<comment type="caution">
    <text evidence="1">The sequence shown here is derived from an EMBL/GenBank/DDBJ whole genome shotgun (WGS) entry which is preliminary data.</text>
</comment>
<sequence>MANVGRKLSVLVKCPLSDIPMDVNHLEEIFANLSNQLRETGDVTPGKRNRNKCVTGGEGEINVRADVVLNSQGISRAIARQHFGATAAERLAYSPPTKANRARSPAGSPDFRKWESCRTISFLGNLPFAPPFHSDASPYLPQSPSSAKYLHSSFILRLDSSVLFILEPQLSVHWLLPHTWQLWDSQGVSSKACYWPRGVQGGSNKLRSNCKGDFTIYTDCQAPTIVGNDQEDQVLQMLMLDKDCWLGSPLVDDRPIMNSVKYRVVSGVVWTNRTTVSSNTDTNRTGVLAVVGVGKIRDFISDKIYFKHVYTEVAFAIGSEFIRHALDDSVPIADFQGDKQRILYCQMWGNNQRTKI</sequence>
<reference evidence="1 2" key="1">
    <citation type="submission" date="2023-02" db="EMBL/GenBank/DDBJ databases">
        <title>LHISI_Scaffold_Assembly.</title>
        <authorList>
            <person name="Stuart O.P."/>
            <person name="Cleave R."/>
            <person name="Magrath M.J.L."/>
            <person name="Mikheyev A.S."/>
        </authorList>
    </citation>
    <scope>NUCLEOTIDE SEQUENCE [LARGE SCALE GENOMIC DNA]</scope>
    <source>
        <strain evidence="1">Daus_M_001</strain>
        <tissue evidence="1">Leg muscle</tissue>
    </source>
</reference>
<name>A0ABQ9G244_9NEOP</name>
<dbReference type="EMBL" id="JARBHB010000016">
    <property type="protein sequence ID" value="KAJ8866556.1"/>
    <property type="molecule type" value="Genomic_DNA"/>
</dbReference>
<accession>A0ABQ9G244</accession>
<protein>
    <submittedName>
        <fullName evidence="1">Uncharacterized protein</fullName>
    </submittedName>
</protein>
<dbReference type="Proteomes" id="UP001159363">
    <property type="component" value="Chromosome 15"/>
</dbReference>
<gene>
    <name evidence="1" type="ORF">PR048_032415</name>
</gene>
<proteinExistence type="predicted"/>
<evidence type="ECO:0000313" key="1">
    <source>
        <dbReference type="EMBL" id="KAJ8866556.1"/>
    </source>
</evidence>
<keyword evidence="2" id="KW-1185">Reference proteome</keyword>
<organism evidence="1 2">
    <name type="scientific">Dryococelus australis</name>
    <dbReference type="NCBI Taxonomy" id="614101"/>
    <lineage>
        <taxon>Eukaryota</taxon>
        <taxon>Metazoa</taxon>
        <taxon>Ecdysozoa</taxon>
        <taxon>Arthropoda</taxon>
        <taxon>Hexapoda</taxon>
        <taxon>Insecta</taxon>
        <taxon>Pterygota</taxon>
        <taxon>Neoptera</taxon>
        <taxon>Polyneoptera</taxon>
        <taxon>Phasmatodea</taxon>
        <taxon>Verophasmatodea</taxon>
        <taxon>Anareolatae</taxon>
        <taxon>Phasmatidae</taxon>
        <taxon>Eurycanthinae</taxon>
        <taxon>Dryococelus</taxon>
    </lineage>
</organism>